<evidence type="ECO:0000256" key="1">
    <source>
        <dbReference type="SAM" id="Phobius"/>
    </source>
</evidence>
<feature type="transmembrane region" description="Helical" evidence="1">
    <location>
        <begin position="33"/>
        <end position="55"/>
    </location>
</feature>
<sequence>MNELLYNLSEGGRMNGSLAVKTRDLSKQGISTIIFLVGVIVITAVFIGTIAYTYVRPQPEFQVEGLFLSADKIVKGDTITAHVEVTNIGDARGTHTVKLKVGEETLKEKVILDAGESRTVVFDIEKKEKGRYYLKIQDLSESFVVVEPAAKFEVRDLTVRPLGCAPGENIIVSVNVQNTGEVKGTHTLKLRVDGTVEKAKNVELGSGRTSNISFTLSRKTTGTYSVKVGRMEKAFGVLKPLEPAEFEAKAIEFVKLLGAQKFDKAKKMLIDSQLADKFMFSIKEGWENIVVDYGNMQEIENVRVESGARYWGPEIVNGIKVHVLTWFENACLDIEVNFVDGDGISGVFSEGTPLHAAILR</sequence>
<comment type="caution">
    <text evidence="3">The sequence shown here is derived from an EMBL/GenBank/DDBJ whole genome shotgun (WGS) entry which is preliminary data.</text>
</comment>
<dbReference type="EMBL" id="LHXK01000025">
    <property type="protein sequence ID" value="KXA89694.1"/>
    <property type="molecule type" value="Genomic_DNA"/>
</dbReference>
<reference evidence="3 4" key="1">
    <citation type="journal article" date="2016" name="Sci. Rep.">
        <title>Metabolic traits of an uncultured archaeal lineage -MSBL1- from brine pools of the Red Sea.</title>
        <authorList>
            <person name="Mwirichia R."/>
            <person name="Alam I."/>
            <person name="Rashid M."/>
            <person name="Vinu M."/>
            <person name="Ba-Alawi W."/>
            <person name="Anthony Kamau A."/>
            <person name="Kamanda Ngugi D."/>
            <person name="Goker M."/>
            <person name="Klenk H.P."/>
            <person name="Bajic V."/>
            <person name="Stingl U."/>
        </authorList>
    </citation>
    <scope>NUCLEOTIDE SEQUENCE [LARGE SCALE GENOMIC DNA]</scope>
    <source>
        <strain evidence="3">SCGC-AAA259B11</strain>
    </source>
</reference>
<dbReference type="InterPro" id="IPR011635">
    <property type="entry name" value="CARDB"/>
</dbReference>
<feature type="domain" description="CARDB" evidence="2">
    <location>
        <begin position="157"/>
        <end position="228"/>
    </location>
</feature>
<keyword evidence="1" id="KW-0812">Transmembrane</keyword>
<keyword evidence="1" id="KW-1133">Transmembrane helix</keyword>
<accession>A0A133U667</accession>
<dbReference type="InterPro" id="IPR013783">
    <property type="entry name" value="Ig-like_fold"/>
</dbReference>
<dbReference type="Pfam" id="PF07705">
    <property type="entry name" value="CARDB"/>
    <property type="match status" value="1"/>
</dbReference>
<proteinExistence type="predicted"/>
<evidence type="ECO:0000259" key="2">
    <source>
        <dbReference type="Pfam" id="PF07705"/>
    </source>
</evidence>
<evidence type="ECO:0000313" key="4">
    <source>
        <dbReference type="Proteomes" id="UP000070184"/>
    </source>
</evidence>
<dbReference type="Gene3D" id="2.60.40.10">
    <property type="entry name" value="Immunoglobulins"/>
    <property type="match status" value="2"/>
</dbReference>
<keyword evidence="4" id="KW-1185">Reference proteome</keyword>
<protein>
    <recommendedName>
        <fullName evidence="2">CARDB domain-containing protein</fullName>
    </recommendedName>
</protein>
<gene>
    <name evidence="3" type="ORF">AKJ61_02325</name>
</gene>
<dbReference type="Proteomes" id="UP000070184">
    <property type="component" value="Unassembled WGS sequence"/>
</dbReference>
<evidence type="ECO:0000313" key="3">
    <source>
        <dbReference type="EMBL" id="KXA89694.1"/>
    </source>
</evidence>
<organism evidence="3 4">
    <name type="scientific">candidate division MSBL1 archaeon SCGC-AAA259B11</name>
    <dbReference type="NCBI Taxonomy" id="1698260"/>
    <lineage>
        <taxon>Archaea</taxon>
        <taxon>Methanobacteriati</taxon>
        <taxon>Methanobacteriota</taxon>
        <taxon>candidate division MSBL1</taxon>
    </lineage>
</organism>
<name>A0A133U667_9EURY</name>
<dbReference type="AlphaFoldDB" id="A0A133U667"/>
<keyword evidence="1" id="KW-0472">Membrane</keyword>